<accession>A0A4U5TQG0</accession>
<organism evidence="1 2">
    <name type="scientific">Mesohalobacter halotolerans</name>
    <dbReference type="NCBI Taxonomy" id="1883405"/>
    <lineage>
        <taxon>Bacteria</taxon>
        <taxon>Pseudomonadati</taxon>
        <taxon>Bacteroidota</taxon>
        <taxon>Flavobacteriia</taxon>
        <taxon>Flavobacteriales</taxon>
        <taxon>Flavobacteriaceae</taxon>
        <taxon>Mesohalobacter</taxon>
    </lineage>
</organism>
<protein>
    <submittedName>
        <fullName evidence="1">MmcQ/YjbR family DNA-binding protein</fullName>
    </submittedName>
</protein>
<dbReference type="EMBL" id="SWMU01000003">
    <property type="protein sequence ID" value="TKS56132.1"/>
    <property type="molecule type" value="Genomic_DNA"/>
</dbReference>
<dbReference type="PANTHER" id="PTHR35145:SF1">
    <property type="entry name" value="CYTOPLASMIC PROTEIN"/>
    <property type="match status" value="1"/>
</dbReference>
<dbReference type="Pfam" id="PF04237">
    <property type="entry name" value="YjbR"/>
    <property type="match status" value="1"/>
</dbReference>
<dbReference type="InterPro" id="IPR007351">
    <property type="entry name" value="YjbR"/>
</dbReference>
<comment type="caution">
    <text evidence="1">The sequence shown here is derived from an EMBL/GenBank/DDBJ whole genome shotgun (WGS) entry which is preliminary data.</text>
</comment>
<dbReference type="SUPFAM" id="SSF142906">
    <property type="entry name" value="YjbR-like"/>
    <property type="match status" value="1"/>
</dbReference>
<dbReference type="Proteomes" id="UP000306552">
    <property type="component" value="Unassembled WGS sequence"/>
</dbReference>
<sequence>MTIEEFRNYCLSKPGSTESFPFDEDVLVFKVLNKMFALTSLKKWEEGDHSINLKCDTDKAVELREKYPDSVFPGYHMHKKHWNTVVIENSDLTEKYIKYLINHSYELVVSKLPKKDKARLDSFNANLPDGRQGRKGPKNI</sequence>
<evidence type="ECO:0000313" key="1">
    <source>
        <dbReference type="EMBL" id="TKS56132.1"/>
    </source>
</evidence>
<keyword evidence="1" id="KW-0238">DNA-binding</keyword>
<evidence type="ECO:0000313" key="2">
    <source>
        <dbReference type="Proteomes" id="UP000306552"/>
    </source>
</evidence>
<dbReference type="Gene3D" id="3.90.1150.30">
    <property type="match status" value="1"/>
</dbReference>
<gene>
    <name evidence="1" type="ORF">FCN74_08940</name>
</gene>
<dbReference type="AlphaFoldDB" id="A0A4U5TQG0"/>
<proteinExistence type="predicted"/>
<keyword evidence="2" id="KW-1185">Reference proteome</keyword>
<reference evidence="1 2" key="1">
    <citation type="submission" date="2019-04" db="EMBL/GenBank/DDBJ databases">
        <title>Psychroflexus halotolerans sp. nov., isolated from a marine solar saltern.</title>
        <authorList>
            <person name="Feng X."/>
        </authorList>
    </citation>
    <scope>NUCLEOTIDE SEQUENCE [LARGE SCALE GENOMIC DNA]</scope>
    <source>
        <strain evidence="1 2">WDS2C27</strain>
    </source>
</reference>
<dbReference type="OrthoDB" id="9789813at2"/>
<dbReference type="InterPro" id="IPR038056">
    <property type="entry name" value="YjbR-like_sf"/>
</dbReference>
<name>A0A4U5TQG0_9FLAO</name>
<dbReference type="GO" id="GO:0003677">
    <property type="term" value="F:DNA binding"/>
    <property type="evidence" value="ECO:0007669"/>
    <property type="project" value="UniProtKB-KW"/>
</dbReference>
<dbReference type="InterPro" id="IPR058532">
    <property type="entry name" value="YjbR/MT2646/Rv2570-like"/>
</dbReference>
<dbReference type="PANTHER" id="PTHR35145">
    <property type="entry name" value="CYTOPLASMIC PROTEIN-RELATED"/>
    <property type="match status" value="1"/>
</dbReference>
<dbReference type="RefSeq" id="WP_138932249.1">
    <property type="nucleotide sequence ID" value="NZ_SWMU01000003.1"/>
</dbReference>